<dbReference type="EMBL" id="CP001826">
    <property type="protein sequence ID" value="ACZ43100.1"/>
    <property type="molecule type" value="Genomic_DNA"/>
</dbReference>
<evidence type="ECO:0000256" key="1">
    <source>
        <dbReference type="SAM" id="Phobius"/>
    </source>
</evidence>
<dbReference type="Proteomes" id="UP000000323">
    <property type="component" value="Chromosome 2"/>
</dbReference>
<protein>
    <submittedName>
        <fullName evidence="2">Membrane-bound metal-dependent hydrolase</fullName>
    </submittedName>
</protein>
<keyword evidence="1" id="KW-1133">Transmembrane helix</keyword>
<dbReference type="RefSeq" id="WP_012876131.1">
    <property type="nucleotide sequence ID" value="NC_013526.1"/>
</dbReference>
<keyword evidence="1" id="KW-0812">Transmembrane</keyword>
<feature type="transmembrane region" description="Helical" evidence="1">
    <location>
        <begin position="55"/>
        <end position="75"/>
    </location>
</feature>
<name>D1CH79_THET1</name>
<proteinExistence type="predicted"/>
<dbReference type="HOGENOM" id="CLU_1703416_0_0_0"/>
<accession>D1CH79</accession>
<organism evidence="2 3">
    <name type="scientific">Thermobaculum terrenum (strain ATCC BAA-798 / CCMEE 7001 / YNP1)</name>
    <dbReference type="NCBI Taxonomy" id="525904"/>
    <lineage>
        <taxon>Bacteria</taxon>
        <taxon>Bacillati</taxon>
        <taxon>Chloroflexota</taxon>
        <taxon>Chloroflexia</taxon>
        <taxon>Candidatus Thermobaculales</taxon>
        <taxon>Candidatus Thermobaculaceae</taxon>
        <taxon>Thermobaculum</taxon>
    </lineage>
</organism>
<dbReference type="AlphaFoldDB" id="D1CH79"/>
<dbReference type="KEGG" id="ttr:Tter_2200"/>
<feature type="transmembrane region" description="Helical" evidence="1">
    <location>
        <begin position="82"/>
        <end position="101"/>
    </location>
</feature>
<keyword evidence="2" id="KW-0378">Hydrolase</keyword>
<feature type="transmembrane region" description="Helical" evidence="1">
    <location>
        <begin position="130"/>
        <end position="151"/>
    </location>
</feature>
<reference evidence="3" key="1">
    <citation type="journal article" date="2010" name="Stand. Genomic Sci.">
        <title>Complete genome sequence of 'Thermobaculum terrenum' type strain (YNP1).</title>
        <authorList>
            <person name="Kiss H."/>
            <person name="Cleland D."/>
            <person name="Lapidus A."/>
            <person name="Lucas S."/>
            <person name="Glavina Del Rio T."/>
            <person name="Nolan M."/>
            <person name="Tice H."/>
            <person name="Han C."/>
            <person name="Goodwin L."/>
            <person name="Pitluck S."/>
            <person name="Liolios K."/>
            <person name="Ivanova N."/>
            <person name="Mavromatis K."/>
            <person name="Ovchinnikova G."/>
            <person name="Pati A."/>
            <person name="Chen A."/>
            <person name="Palaniappan K."/>
            <person name="Land M."/>
            <person name="Hauser L."/>
            <person name="Chang Y."/>
            <person name="Jeffries C."/>
            <person name="Lu M."/>
            <person name="Brettin T."/>
            <person name="Detter J."/>
            <person name="Goker M."/>
            <person name="Tindall B."/>
            <person name="Beck B."/>
            <person name="McDermott T."/>
            <person name="Woyke T."/>
            <person name="Bristow J."/>
            <person name="Eisen J."/>
            <person name="Markowitz V."/>
            <person name="Hugenholtz P."/>
            <person name="Kyrpides N."/>
            <person name="Klenk H."/>
            <person name="Cheng J."/>
        </authorList>
    </citation>
    <scope>NUCLEOTIDE SEQUENCE [LARGE SCALE GENOMIC DNA]</scope>
    <source>
        <strain evidence="3">ATCC BAA-798 / YNP1</strain>
    </source>
</reference>
<keyword evidence="3" id="KW-1185">Reference proteome</keyword>
<keyword evidence="1" id="KW-0472">Membrane</keyword>
<dbReference type="Pfam" id="PF04307">
    <property type="entry name" value="YdjM"/>
    <property type="match status" value="1"/>
</dbReference>
<dbReference type="STRING" id="525904.Tter_2200"/>
<dbReference type="GO" id="GO:0016787">
    <property type="term" value="F:hydrolase activity"/>
    <property type="evidence" value="ECO:0007669"/>
    <property type="project" value="UniProtKB-KW"/>
</dbReference>
<dbReference type="eggNOG" id="COG1988">
    <property type="taxonomic scope" value="Bacteria"/>
</dbReference>
<sequence length="154" mass="15582">MTGKTHLVGAVLAGTALTFGADPLVSAVLVAAAAVGSKAPDLDRLLDSGPSHRSLPHSLGLAGGGAVLVAAVAATLPEQHDFFVAAGFAAGYLSHLLLDALTPNRVPLLLPGGPRFGLGLIPTGSLREGILCFLMTFLLAAVLVLRALAYLQAR</sequence>
<evidence type="ECO:0000313" key="3">
    <source>
        <dbReference type="Proteomes" id="UP000000323"/>
    </source>
</evidence>
<dbReference type="InterPro" id="IPR007404">
    <property type="entry name" value="YdjM-like"/>
</dbReference>
<gene>
    <name evidence="2" type="ordered locus">Tter_2200</name>
</gene>
<evidence type="ECO:0000313" key="2">
    <source>
        <dbReference type="EMBL" id="ACZ43100.1"/>
    </source>
</evidence>